<dbReference type="KEGG" id="oho:Oweho_3249"/>
<keyword evidence="2" id="KW-1185">Reference proteome</keyword>
<dbReference type="AlphaFoldDB" id="G8R4A0"/>
<gene>
    <name evidence="1" type="ordered locus">Oweho_3249</name>
</gene>
<dbReference type="EMBL" id="CP003156">
    <property type="protein sequence ID" value="AEV34200.1"/>
    <property type="molecule type" value="Genomic_DNA"/>
</dbReference>
<dbReference type="STRING" id="926562.Oweho_3249"/>
<evidence type="ECO:0000313" key="2">
    <source>
        <dbReference type="Proteomes" id="UP000005631"/>
    </source>
</evidence>
<dbReference type="RefSeq" id="WP_014203547.1">
    <property type="nucleotide sequence ID" value="NC_016599.1"/>
</dbReference>
<reference evidence="1 2" key="1">
    <citation type="journal article" date="2012" name="Stand. Genomic Sci.">
        <title>Genome sequence of the orange-pigmented seawater bacterium Owenweeksia hongkongensis type strain (UST20020801(T)).</title>
        <authorList>
            <person name="Riedel T."/>
            <person name="Held B."/>
            <person name="Nolan M."/>
            <person name="Lucas S."/>
            <person name="Lapidus A."/>
            <person name="Tice H."/>
            <person name="Del Rio T.G."/>
            <person name="Cheng J.F."/>
            <person name="Han C."/>
            <person name="Tapia R."/>
            <person name="Goodwin L.A."/>
            <person name="Pitluck S."/>
            <person name="Liolios K."/>
            <person name="Mavromatis K."/>
            <person name="Pagani I."/>
            <person name="Ivanova N."/>
            <person name="Mikhailova N."/>
            <person name="Pati A."/>
            <person name="Chen A."/>
            <person name="Palaniappan K."/>
            <person name="Rohde M."/>
            <person name="Tindall B.J."/>
            <person name="Detter J.C."/>
            <person name="Goker M."/>
            <person name="Woyke T."/>
            <person name="Bristow J."/>
            <person name="Eisen J.A."/>
            <person name="Markowitz V."/>
            <person name="Hugenholtz P."/>
            <person name="Klenk H.P."/>
            <person name="Kyrpides N.C."/>
        </authorList>
    </citation>
    <scope>NUCLEOTIDE SEQUENCE</scope>
    <source>
        <strain evidence="2">DSM 17368 / JCM 12287 / NRRL B-23963</strain>
    </source>
</reference>
<dbReference type="HOGENOM" id="CLU_2524362_0_0_10"/>
<dbReference type="Proteomes" id="UP000005631">
    <property type="component" value="Chromosome"/>
</dbReference>
<name>G8R4A0_OWEHD</name>
<accession>G8R4A0</accession>
<protein>
    <submittedName>
        <fullName evidence="1">Uncharacterized protein</fullName>
    </submittedName>
</protein>
<evidence type="ECO:0000313" key="1">
    <source>
        <dbReference type="EMBL" id="AEV34200.1"/>
    </source>
</evidence>
<proteinExistence type="predicted"/>
<sequence length="84" mass="10077">MSNEERVKGFYRKIIEYQVFYGWSVPKAFTETKEEMPGIECSSSISRVHRKLKEYEQQLYRHRLYAAIQKSKELIKYHVENGGE</sequence>
<organism evidence="1 2">
    <name type="scientific">Owenweeksia hongkongensis (strain DSM 17368 / CIP 108786 / JCM 12287 / NRRL B-23963 / UST20020801)</name>
    <dbReference type="NCBI Taxonomy" id="926562"/>
    <lineage>
        <taxon>Bacteria</taxon>
        <taxon>Pseudomonadati</taxon>
        <taxon>Bacteroidota</taxon>
        <taxon>Flavobacteriia</taxon>
        <taxon>Flavobacteriales</taxon>
        <taxon>Owenweeksiaceae</taxon>
        <taxon>Owenweeksia</taxon>
    </lineage>
</organism>